<evidence type="ECO:0000313" key="1">
    <source>
        <dbReference type="EMBL" id="MEJ7138338.1"/>
    </source>
</evidence>
<keyword evidence="2" id="KW-1185">Reference proteome</keyword>
<sequence length="345" mass="37841">MSSILSAIPPGQGLNILVVDDQELARSLFARSLTLAGHRVTEAVDHDTALAAYAQHQPDLILLDVEMPGQNGYAVARRIRAMETGTWTPIIFLSASSGDQALCEGIEAGGDDYLIKPSSEVILLAKIRAMQRLMDMRRRLVSMSEELHRANSQLAQLTETDALTQVVNRRGFDRLIRQEIMASRREGSPMTLALLDIDFFKAYNDRLGHAQGDVCLQQVAGLLRHVCQRPRDVVARYGGEEFALILPQTPKSGAMTFARAVIRMFSKLNLPHPDSSVAPWVTVSGGLTTCVADADTTAEGLFTRADESLYAAKRQGRNCFFSFEMRLDTAGQAHRQDTAIRGAAA</sequence>
<evidence type="ECO:0000313" key="2">
    <source>
        <dbReference type="Proteomes" id="UP001364695"/>
    </source>
</evidence>
<reference evidence="1" key="1">
    <citation type="submission" date="2023-10" db="EMBL/GenBank/DDBJ databases">
        <title>Amphibacter perezi, gen. nov., sp. nov. a novel taxa of the family Comamonadaceae, class Betaproteobacteria isolated from the skin microbiota of Pelophylax perezi from different populations.</title>
        <authorList>
            <person name="Costa S."/>
            <person name="Proenca D.N."/>
            <person name="Lopes I."/>
            <person name="Morais P.V."/>
        </authorList>
    </citation>
    <scope>NUCLEOTIDE SEQUENCE</scope>
    <source>
        <strain evidence="1">SL12-8</strain>
    </source>
</reference>
<proteinExistence type="predicted"/>
<accession>A0ACC6P2B3</accession>
<dbReference type="EC" id="2.7.7.65" evidence="1"/>
<gene>
    <name evidence="1" type="ORF">RV045_07825</name>
</gene>
<comment type="caution">
    <text evidence="1">The sequence shown here is derived from an EMBL/GenBank/DDBJ whole genome shotgun (WGS) entry which is preliminary data.</text>
</comment>
<dbReference type="Proteomes" id="UP001364695">
    <property type="component" value="Unassembled WGS sequence"/>
</dbReference>
<name>A0ACC6P2B3_9BURK</name>
<keyword evidence="1" id="KW-0548">Nucleotidyltransferase</keyword>
<organism evidence="1 2">
    <name type="scientific">Amphibiibacter pelophylacis</name>
    <dbReference type="NCBI Taxonomy" id="1799477"/>
    <lineage>
        <taxon>Bacteria</taxon>
        <taxon>Pseudomonadati</taxon>
        <taxon>Pseudomonadota</taxon>
        <taxon>Betaproteobacteria</taxon>
        <taxon>Burkholderiales</taxon>
        <taxon>Sphaerotilaceae</taxon>
        <taxon>Amphibiibacter</taxon>
    </lineage>
</organism>
<keyword evidence="1" id="KW-0808">Transferase</keyword>
<dbReference type="EMBL" id="JAWDIE010000010">
    <property type="protein sequence ID" value="MEJ7138338.1"/>
    <property type="molecule type" value="Genomic_DNA"/>
</dbReference>
<protein>
    <submittedName>
        <fullName evidence="1">Diguanylate cyclase</fullName>
        <ecNumber evidence="1">2.7.7.65</ecNumber>
    </submittedName>
</protein>